<evidence type="ECO:0000313" key="3">
    <source>
        <dbReference type="EMBL" id="QDS71183.1"/>
    </source>
</evidence>
<keyword evidence="2" id="KW-0812">Transmembrane</keyword>
<feature type="transmembrane region" description="Helical" evidence="2">
    <location>
        <begin position="125"/>
        <end position="155"/>
    </location>
</feature>
<dbReference type="OrthoDB" id="2448307at2759"/>
<reference evidence="3 4" key="1">
    <citation type="submission" date="2019-07" db="EMBL/GenBank/DDBJ databases">
        <title>Finished genome of Venturia effusa.</title>
        <authorList>
            <person name="Young C.A."/>
            <person name="Cox M.P."/>
            <person name="Ganley A.R.D."/>
            <person name="David W.J."/>
        </authorList>
    </citation>
    <scope>NUCLEOTIDE SEQUENCE [LARGE SCALE GENOMIC DNA]</scope>
    <source>
        <strain evidence="4">albino</strain>
    </source>
</reference>
<protein>
    <submittedName>
        <fullName evidence="3">Uncharacterized protein</fullName>
    </submittedName>
</protein>
<feature type="transmembrane region" description="Helical" evidence="2">
    <location>
        <begin position="238"/>
        <end position="260"/>
    </location>
</feature>
<keyword evidence="4" id="KW-1185">Reference proteome</keyword>
<feature type="transmembrane region" description="Helical" evidence="2">
    <location>
        <begin position="176"/>
        <end position="204"/>
    </location>
</feature>
<proteinExistence type="predicted"/>
<feature type="transmembrane region" description="Helical" evidence="2">
    <location>
        <begin position="210"/>
        <end position="231"/>
    </location>
</feature>
<dbReference type="InterPro" id="IPR040410">
    <property type="entry name" value="UPF0658_Golgi"/>
</dbReference>
<gene>
    <name evidence="3" type="ORF">FKW77_010203</name>
</gene>
<feature type="transmembrane region" description="Helical" evidence="2">
    <location>
        <begin position="280"/>
        <end position="303"/>
    </location>
</feature>
<dbReference type="PANTHER" id="PTHR34391:SF1">
    <property type="entry name" value="UPF0658 GOLGI APPARATUS MEMBRANE PROTEIN C1952.10C-RELATED"/>
    <property type="match status" value="1"/>
</dbReference>
<accession>A0A517L6C1</accession>
<keyword evidence="2" id="KW-1133">Transmembrane helix</keyword>
<feature type="transmembrane region" description="Helical" evidence="2">
    <location>
        <begin position="57"/>
        <end position="75"/>
    </location>
</feature>
<feature type="region of interest" description="Disordered" evidence="1">
    <location>
        <begin position="332"/>
        <end position="356"/>
    </location>
</feature>
<feature type="transmembrane region" description="Helical" evidence="2">
    <location>
        <begin position="12"/>
        <end position="33"/>
    </location>
</feature>
<keyword evidence="2" id="KW-0472">Membrane</keyword>
<dbReference type="GO" id="GO:0005794">
    <property type="term" value="C:Golgi apparatus"/>
    <property type="evidence" value="ECO:0007669"/>
    <property type="project" value="TreeGrafter"/>
</dbReference>
<sequence length="356" mass="39938">MVYVPNSRWTWSFLGISLVQAAVALGLESYVFVRFRSDLKGAARYDGQTTSPLPRTIPTYLGLLIFAFIYQLILVYDGLAAKNTIQIIGLVAMNMAILVYTAIQFDQILEAADGLLKLNYIEPGFWLSVMPYLIAVPAIIGIGTICLTFVAWKLYGEFAWTIYKTISADLRMKRRFLIYQIYIALLKFDFFLFLGFEVQFLIIVKETSDAEFYITIAMVPITVVLLLFAAWSTKRENTIGMLVSILVYMCATAYFIFKLVRMYTVKGSRLAQYKVARPSLTVFAVITLVLMLVTLTMATWCTLNFNKGLKPHINKRSNKGAEDGVHGKWALDDVPSKGGHAGANSSYAGGSRMEID</sequence>
<dbReference type="EMBL" id="CP042189">
    <property type="protein sequence ID" value="QDS71183.1"/>
    <property type="molecule type" value="Genomic_DNA"/>
</dbReference>
<organism evidence="3 4">
    <name type="scientific">Venturia effusa</name>
    <dbReference type="NCBI Taxonomy" id="50376"/>
    <lineage>
        <taxon>Eukaryota</taxon>
        <taxon>Fungi</taxon>
        <taxon>Dikarya</taxon>
        <taxon>Ascomycota</taxon>
        <taxon>Pezizomycotina</taxon>
        <taxon>Dothideomycetes</taxon>
        <taxon>Pleosporomycetidae</taxon>
        <taxon>Venturiales</taxon>
        <taxon>Venturiaceae</taxon>
        <taxon>Venturia</taxon>
    </lineage>
</organism>
<evidence type="ECO:0000313" key="4">
    <source>
        <dbReference type="Proteomes" id="UP000316270"/>
    </source>
</evidence>
<evidence type="ECO:0000256" key="1">
    <source>
        <dbReference type="SAM" id="MobiDB-lite"/>
    </source>
</evidence>
<name>A0A517L6C1_9PEZI</name>
<feature type="transmembrane region" description="Helical" evidence="2">
    <location>
        <begin position="87"/>
        <end position="105"/>
    </location>
</feature>
<dbReference type="Proteomes" id="UP000316270">
    <property type="component" value="Chromosome 5"/>
</dbReference>
<evidence type="ECO:0000256" key="2">
    <source>
        <dbReference type="SAM" id="Phobius"/>
    </source>
</evidence>
<dbReference type="PANTHER" id="PTHR34391">
    <property type="entry name" value="UPF0658 GOLGI APPARATUS MEMBRANE PROTEIN C1952.10C-RELATED"/>
    <property type="match status" value="1"/>
</dbReference>
<dbReference type="AlphaFoldDB" id="A0A517L6C1"/>